<accession>A0ABD2IRU6</accession>
<proteinExistence type="predicted"/>
<evidence type="ECO:0000313" key="1">
    <source>
        <dbReference type="EMBL" id="KAL3080555.1"/>
    </source>
</evidence>
<evidence type="ECO:0000313" key="2">
    <source>
        <dbReference type="Proteomes" id="UP001620645"/>
    </source>
</evidence>
<protein>
    <submittedName>
        <fullName evidence="1">Uncharacterized protein</fullName>
    </submittedName>
</protein>
<sequence length="143" mass="17402">MSSFSGSYLYRSPVRPIEDSSSLNYSPHHSNATFWRHSYTFDTFRHSSAHPLQQSAFHRHNYTSSYQTPFVCRFEPAYRPHKYKHNTKLNDEYKYKYNTKLNDGVKQYHQHFKQHNPYIVHFDQHRFNHNQAWKDGFKMGFEF</sequence>
<comment type="caution">
    <text evidence="1">The sequence shown here is derived from an EMBL/GenBank/DDBJ whole genome shotgun (WGS) entry which is preliminary data.</text>
</comment>
<organism evidence="1 2">
    <name type="scientific">Heterodera schachtii</name>
    <name type="common">Sugarbeet cyst nematode worm</name>
    <name type="synonym">Tylenchus schachtii</name>
    <dbReference type="NCBI Taxonomy" id="97005"/>
    <lineage>
        <taxon>Eukaryota</taxon>
        <taxon>Metazoa</taxon>
        <taxon>Ecdysozoa</taxon>
        <taxon>Nematoda</taxon>
        <taxon>Chromadorea</taxon>
        <taxon>Rhabditida</taxon>
        <taxon>Tylenchina</taxon>
        <taxon>Tylenchomorpha</taxon>
        <taxon>Tylenchoidea</taxon>
        <taxon>Heteroderidae</taxon>
        <taxon>Heteroderinae</taxon>
        <taxon>Heterodera</taxon>
    </lineage>
</organism>
<dbReference type="EMBL" id="JBICCN010000293">
    <property type="protein sequence ID" value="KAL3080555.1"/>
    <property type="molecule type" value="Genomic_DNA"/>
</dbReference>
<name>A0ABD2IRU6_HETSC</name>
<keyword evidence="2" id="KW-1185">Reference proteome</keyword>
<gene>
    <name evidence="1" type="ORF">niasHS_013749</name>
</gene>
<dbReference type="Proteomes" id="UP001620645">
    <property type="component" value="Unassembled WGS sequence"/>
</dbReference>
<dbReference type="AlphaFoldDB" id="A0ABD2IRU6"/>
<reference evidence="1 2" key="1">
    <citation type="submission" date="2024-10" db="EMBL/GenBank/DDBJ databases">
        <authorList>
            <person name="Kim D."/>
        </authorList>
    </citation>
    <scope>NUCLEOTIDE SEQUENCE [LARGE SCALE GENOMIC DNA]</scope>
    <source>
        <strain evidence="1">Taebaek</strain>
    </source>
</reference>